<accession>A0A2M4DBH8</accession>
<organism evidence="2">
    <name type="scientific">Anopheles darlingi</name>
    <name type="common">Mosquito</name>
    <dbReference type="NCBI Taxonomy" id="43151"/>
    <lineage>
        <taxon>Eukaryota</taxon>
        <taxon>Metazoa</taxon>
        <taxon>Ecdysozoa</taxon>
        <taxon>Arthropoda</taxon>
        <taxon>Hexapoda</taxon>
        <taxon>Insecta</taxon>
        <taxon>Pterygota</taxon>
        <taxon>Neoptera</taxon>
        <taxon>Endopterygota</taxon>
        <taxon>Diptera</taxon>
        <taxon>Nematocera</taxon>
        <taxon>Culicoidea</taxon>
        <taxon>Culicidae</taxon>
        <taxon>Anophelinae</taxon>
        <taxon>Anopheles</taxon>
    </lineage>
</organism>
<evidence type="ECO:0000313" key="2">
    <source>
        <dbReference type="EMBL" id="MBW74448.1"/>
    </source>
</evidence>
<evidence type="ECO:0000256" key="1">
    <source>
        <dbReference type="SAM" id="Phobius"/>
    </source>
</evidence>
<dbReference type="AlphaFoldDB" id="A0A2M4DBH8"/>
<dbReference type="EMBL" id="GGFL01010270">
    <property type="protein sequence ID" value="MBW74448.1"/>
    <property type="molecule type" value="Transcribed_RNA"/>
</dbReference>
<keyword evidence="1" id="KW-0472">Membrane</keyword>
<proteinExistence type="predicted"/>
<feature type="transmembrane region" description="Helical" evidence="1">
    <location>
        <begin position="6"/>
        <end position="28"/>
    </location>
</feature>
<reference evidence="2" key="1">
    <citation type="submission" date="2018-01" db="EMBL/GenBank/DDBJ databases">
        <title>An insight into the sialome of Amazonian anophelines.</title>
        <authorList>
            <person name="Ribeiro J.M."/>
            <person name="Scarpassa V."/>
            <person name="Calvo E."/>
        </authorList>
    </citation>
    <scope>NUCLEOTIDE SEQUENCE</scope>
</reference>
<name>A0A2M4DBH8_ANODA</name>
<sequence>MAVHSFFHSGAQLLVVVACNLLCFPINLPYSIQSFDINASMDSRIILQISGKITDASDFHLDFAHVYPPSEF</sequence>
<protein>
    <submittedName>
        <fullName evidence="2">Putative secreted protein</fullName>
    </submittedName>
</protein>
<keyword evidence="1" id="KW-1133">Transmembrane helix</keyword>
<keyword evidence="1" id="KW-0812">Transmembrane</keyword>